<proteinExistence type="predicted"/>
<dbReference type="Pfam" id="PF03221">
    <property type="entry name" value="HTH_Tnp_Tc5"/>
    <property type="match status" value="1"/>
</dbReference>
<evidence type="ECO:0000256" key="2">
    <source>
        <dbReference type="SAM" id="MobiDB-lite"/>
    </source>
</evidence>
<dbReference type="Proteomes" id="UP000646827">
    <property type="component" value="Unassembled WGS sequence"/>
</dbReference>
<dbReference type="PANTHER" id="PTHR46888:SF1">
    <property type="entry name" value="RIBONUCLEASE H"/>
    <property type="match status" value="1"/>
</dbReference>
<name>A0A8H7RPU4_9FUNG</name>
<dbReference type="GO" id="GO:0003677">
    <property type="term" value="F:DNA binding"/>
    <property type="evidence" value="ECO:0007669"/>
    <property type="project" value="UniProtKB-KW"/>
</dbReference>
<accession>A0A8H7RPU4</accession>
<keyword evidence="5" id="KW-1185">Reference proteome</keyword>
<dbReference type="PROSITE" id="PS51253">
    <property type="entry name" value="HTH_CENPB"/>
    <property type="match status" value="1"/>
</dbReference>
<dbReference type="AlphaFoldDB" id="A0A8H7RPU4"/>
<keyword evidence="1" id="KW-0238">DNA-binding</keyword>
<dbReference type="Gene3D" id="2.40.70.10">
    <property type="entry name" value="Acid Proteases"/>
    <property type="match status" value="1"/>
</dbReference>
<comment type="caution">
    <text evidence="4">The sequence shown here is derived from an EMBL/GenBank/DDBJ whole genome shotgun (WGS) entry which is preliminary data.</text>
</comment>
<evidence type="ECO:0000259" key="3">
    <source>
        <dbReference type="PROSITE" id="PS51253"/>
    </source>
</evidence>
<evidence type="ECO:0000313" key="5">
    <source>
        <dbReference type="Proteomes" id="UP000646827"/>
    </source>
</evidence>
<dbReference type="InterPro" id="IPR021109">
    <property type="entry name" value="Peptidase_aspartic_dom_sf"/>
</dbReference>
<organism evidence="4 5">
    <name type="scientific">Circinella minor</name>
    <dbReference type="NCBI Taxonomy" id="1195481"/>
    <lineage>
        <taxon>Eukaryota</taxon>
        <taxon>Fungi</taxon>
        <taxon>Fungi incertae sedis</taxon>
        <taxon>Mucoromycota</taxon>
        <taxon>Mucoromycotina</taxon>
        <taxon>Mucoromycetes</taxon>
        <taxon>Mucorales</taxon>
        <taxon>Lichtheimiaceae</taxon>
        <taxon>Circinella</taxon>
    </lineage>
</organism>
<dbReference type="OrthoDB" id="2288706at2759"/>
<protein>
    <recommendedName>
        <fullName evidence="3">HTH CENPB-type domain-containing protein</fullName>
    </recommendedName>
</protein>
<feature type="compositionally biased region" description="Polar residues" evidence="2">
    <location>
        <begin position="379"/>
        <end position="391"/>
    </location>
</feature>
<dbReference type="InterPro" id="IPR036875">
    <property type="entry name" value="Znf_CCHC_sf"/>
</dbReference>
<feature type="compositionally biased region" description="Low complexity" evidence="2">
    <location>
        <begin position="392"/>
        <end position="404"/>
    </location>
</feature>
<dbReference type="SUPFAM" id="SSF50630">
    <property type="entry name" value="Acid proteases"/>
    <property type="match status" value="1"/>
</dbReference>
<dbReference type="CDD" id="cd00303">
    <property type="entry name" value="retropepsin_like"/>
    <property type="match status" value="1"/>
</dbReference>
<dbReference type="EMBL" id="JAEPRB010000554">
    <property type="protein sequence ID" value="KAG2215021.1"/>
    <property type="molecule type" value="Genomic_DNA"/>
</dbReference>
<dbReference type="SUPFAM" id="SSF57756">
    <property type="entry name" value="Retrovirus zinc finger-like domains"/>
    <property type="match status" value="1"/>
</dbReference>
<evidence type="ECO:0000313" key="4">
    <source>
        <dbReference type="EMBL" id="KAG2215021.1"/>
    </source>
</evidence>
<dbReference type="GO" id="GO:0008270">
    <property type="term" value="F:zinc ion binding"/>
    <property type="evidence" value="ECO:0007669"/>
    <property type="project" value="InterPro"/>
</dbReference>
<gene>
    <name evidence="4" type="ORF">INT45_000032</name>
</gene>
<feature type="region of interest" description="Disordered" evidence="2">
    <location>
        <begin position="374"/>
        <end position="404"/>
    </location>
</feature>
<dbReference type="Pfam" id="PF13975">
    <property type="entry name" value="gag-asp_proteas"/>
    <property type="match status" value="1"/>
</dbReference>
<dbReference type="PANTHER" id="PTHR46888">
    <property type="entry name" value="ZINC KNUCKLE DOMAINCONTAINING PROTEIN-RELATED"/>
    <property type="match status" value="1"/>
</dbReference>
<reference evidence="4 5" key="1">
    <citation type="submission" date="2020-12" db="EMBL/GenBank/DDBJ databases">
        <title>Metabolic potential, ecology and presence of endohyphal bacteria is reflected in genomic diversity of Mucoromycotina.</title>
        <authorList>
            <person name="Muszewska A."/>
            <person name="Okrasinska A."/>
            <person name="Steczkiewicz K."/>
            <person name="Drgas O."/>
            <person name="Orlowska M."/>
            <person name="Perlinska-Lenart U."/>
            <person name="Aleksandrzak-Piekarczyk T."/>
            <person name="Szatraj K."/>
            <person name="Zielenkiewicz U."/>
            <person name="Pilsyk S."/>
            <person name="Malc E."/>
            <person name="Mieczkowski P."/>
            <person name="Kruszewska J.S."/>
            <person name="Biernat P."/>
            <person name="Pawlowska J."/>
        </authorList>
    </citation>
    <scope>NUCLEOTIDE SEQUENCE [LARGE SCALE GENOMIC DNA]</scope>
    <source>
        <strain evidence="4 5">CBS 142.35</strain>
    </source>
</reference>
<sequence length="617" mass="70804">MPKKIREPALLELKLLLAQRHQLEVPEDFQFSNGWLTKFMRRYGFKSRHIHGESGEVEVNADNIQDKFNAVKAKISEFPPERIYNIDETGFFYKQFSEYSLYSSLKQKIPIYSNTLESSSEAWENARDDQDSQEMVNSGQHIIRQQNDQNITSKKRRVDDESEAAKEFMMALQQDAIYWWDTLTELQQQSFTEIKKAFIDYFGGCEQTVVMALFDLPNLKQKSESMISFSARLKLALNHIEAKMREELKLYFFQNHVQEEVAKEVSRHKPATLDQAIQYAIYLERTDQTAHIQNCTRNRYYLGPSLTSPPTYNQPTETLSKEITDSATPMEDVQMNIQRKGKHKYTNYDTTKKFKGKCHFCKKTGHKIKECWKRKNKENNQQSVPSVSNGRTTSTAQQSSQQIQNIDEDTLTTSVFDYLTQNTQTIQPIKNFPTLQSVQADETNNPSLCFNVQIQLGCITVGALIDTGAEITSMDEDTLQEAQLKTKPASPLYIQNGNKSKSLSDKEVTTSIIMNQQEYQATFQLVPQQNTKVILGMDWLIGLGVYLDPDNRTIIPKSANFNKLYSNSAQIIQHNIPQRISDNLHQNPSLYDETTTSVPIVHKINTGNAPPIYTPSP</sequence>
<evidence type="ECO:0000256" key="1">
    <source>
        <dbReference type="ARBA" id="ARBA00023125"/>
    </source>
</evidence>
<dbReference type="InterPro" id="IPR006600">
    <property type="entry name" value="HTH_CenpB_DNA-bd_dom"/>
</dbReference>
<feature type="domain" description="HTH CENPB-type" evidence="3">
    <location>
        <begin position="1"/>
        <end position="49"/>
    </location>
</feature>